<dbReference type="Pfam" id="PF11056">
    <property type="entry name" value="UvsY"/>
    <property type="match status" value="1"/>
</dbReference>
<gene>
    <name evidence="2" type="ORF">ORM20_00229</name>
</gene>
<organism evidence="2">
    <name type="scientific">Ochrobactrum phage ORM_20</name>
    <dbReference type="NCBI Taxonomy" id="2985243"/>
    <lineage>
        <taxon>Viruses</taxon>
    </lineage>
</organism>
<dbReference type="InterPro" id="IPR021289">
    <property type="entry name" value="UvsY"/>
</dbReference>
<evidence type="ECO:0000256" key="1">
    <source>
        <dbReference type="SAM" id="Coils"/>
    </source>
</evidence>
<reference evidence="2" key="1">
    <citation type="submission" date="2022-10" db="EMBL/GenBank/DDBJ databases">
        <authorList>
            <person name="Meaden S."/>
        </authorList>
    </citation>
    <scope>NUCLEOTIDE SEQUENCE</scope>
</reference>
<proteinExistence type="predicted"/>
<sequence length="154" mass="18218">MSDHNEIGKLEGFLEKLLEMWEEDSEIGNDLSAEQRRISKIHNKYFTHLLKVRRRLGELEDELEEAETKESLYLKGRAPDEEYRKRPHNILINTKDDLNLYLNATISIRNLRKKVRLAKESLQALEEILRQINSRSFRLNGILDNEKFKVGLNK</sequence>
<feature type="coiled-coil region" evidence="1">
    <location>
        <begin position="108"/>
        <end position="135"/>
    </location>
</feature>
<name>A0A9N6ZHS5_9VIRU</name>
<keyword evidence="1" id="KW-0175">Coiled coil</keyword>
<accession>A0A9N6ZHS5</accession>
<evidence type="ECO:0000313" key="2">
    <source>
        <dbReference type="EMBL" id="CAI3971278.1"/>
    </source>
</evidence>
<protein>
    <submittedName>
        <fullName evidence="2">UvsY-like recombination mediator</fullName>
    </submittedName>
</protein>
<dbReference type="EMBL" id="OX359470">
    <property type="protein sequence ID" value="CAI3971278.1"/>
    <property type="molecule type" value="Genomic_DNA"/>
</dbReference>